<feature type="compositionally biased region" description="Basic and acidic residues" evidence="1">
    <location>
        <begin position="61"/>
        <end position="71"/>
    </location>
</feature>
<organism evidence="3 4">
    <name type="scientific">Chitinophaga terrae</name>
    <name type="common">ex Kim and Jung 2007</name>
    <dbReference type="NCBI Taxonomy" id="408074"/>
    <lineage>
        <taxon>Bacteria</taxon>
        <taxon>Pseudomonadati</taxon>
        <taxon>Bacteroidota</taxon>
        <taxon>Chitinophagia</taxon>
        <taxon>Chitinophagales</taxon>
        <taxon>Chitinophagaceae</taxon>
        <taxon>Chitinophaga</taxon>
    </lineage>
</organism>
<gene>
    <name evidence="3" type="ORF">SAMN05660909_05609</name>
</gene>
<protein>
    <recommendedName>
        <fullName evidence="2">Double-GTPase 2 domain-containing protein</fullName>
    </recommendedName>
</protein>
<dbReference type="InterPro" id="IPR045528">
    <property type="entry name" value="DO-GTPase2"/>
</dbReference>
<feature type="region of interest" description="Disordered" evidence="1">
    <location>
        <begin position="46"/>
        <end position="73"/>
    </location>
</feature>
<dbReference type="AlphaFoldDB" id="A0A1H4GQ57"/>
<evidence type="ECO:0000313" key="3">
    <source>
        <dbReference type="EMBL" id="SEB11723.1"/>
    </source>
</evidence>
<accession>A0A1H4GQ57</accession>
<evidence type="ECO:0000256" key="1">
    <source>
        <dbReference type="SAM" id="MobiDB-lite"/>
    </source>
</evidence>
<sequence length="355" mass="40096">MSESLKACKQKECNVSVDGVCMEAIKLDDCPHFYFRLPSGEAKFEIQEDEEDQEDEEETKDEVAPNKHDDSMSLYSGEPFTIENLTSFTGGTACKSIYILGGPECGKTTLIVTIYDLLQQGPFNDILFAGSHTLVGAERRSHLSHEISGSLDPDTERTFTRQFEFLHLSLKLKGSENHPATNLLLSDINGEKIRDSMNTNATMSELERIKYAHRVVYIVDGELLGDVRQSLIVHYDVKLFIKRAIDCKVFVPTTDLKIVISKADKLNDIDVHAKKLFDMLEKAFKDKVGKLSFSCIAARPIPNKLGIKMGEGVYDLVKDWMQDNLLAAPKYERIRIKTSNRSFNRFTTKPRLNGE</sequence>
<evidence type="ECO:0000259" key="2">
    <source>
        <dbReference type="Pfam" id="PF19993"/>
    </source>
</evidence>
<dbReference type="STRING" id="408074.SAMN05660909_05609"/>
<feature type="domain" description="Double-GTPase 2" evidence="2">
    <location>
        <begin position="97"/>
        <end position="321"/>
    </location>
</feature>
<evidence type="ECO:0000313" key="4">
    <source>
        <dbReference type="Proteomes" id="UP000199656"/>
    </source>
</evidence>
<dbReference type="Proteomes" id="UP000199656">
    <property type="component" value="Unassembled WGS sequence"/>
</dbReference>
<proteinExistence type="predicted"/>
<dbReference type="RefSeq" id="WP_089766271.1">
    <property type="nucleotide sequence ID" value="NZ_BKAT01000074.1"/>
</dbReference>
<name>A0A1H4GQ57_9BACT</name>
<dbReference type="InterPro" id="IPR027417">
    <property type="entry name" value="P-loop_NTPase"/>
</dbReference>
<dbReference type="EMBL" id="FNRL01000052">
    <property type="protein sequence ID" value="SEB11723.1"/>
    <property type="molecule type" value="Genomic_DNA"/>
</dbReference>
<dbReference type="Pfam" id="PF19993">
    <property type="entry name" value="DO-GTPase2"/>
    <property type="match status" value="1"/>
</dbReference>
<keyword evidence="4" id="KW-1185">Reference proteome</keyword>
<feature type="compositionally biased region" description="Acidic residues" evidence="1">
    <location>
        <begin position="47"/>
        <end position="60"/>
    </location>
</feature>
<reference evidence="4" key="1">
    <citation type="submission" date="2016-10" db="EMBL/GenBank/DDBJ databases">
        <authorList>
            <person name="Varghese N."/>
            <person name="Submissions S."/>
        </authorList>
    </citation>
    <scope>NUCLEOTIDE SEQUENCE [LARGE SCALE GENOMIC DNA]</scope>
    <source>
        <strain evidence="4">DSM 23920</strain>
    </source>
</reference>
<dbReference type="OrthoDB" id="9758568at2"/>
<dbReference type="SUPFAM" id="SSF52540">
    <property type="entry name" value="P-loop containing nucleoside triphosphate hydrolases"/>
    <property type="match status" value="1"/>
</dbReference>